<dbReference type="GO" id="GO:0003755">
    <property type="term" value="F:peptidyl-prolyl cis-trans isomerase activity"/>
    <property type="evidence" value="ECO:0007669"/>
    <property type="project" value="InterPro"/>
</dbReference>
<dbReference type="PANTHER" id="PTHR46512">
    <property type="entry name" value="PEPTIDYLPROLYL ISOMERASE"/>
    <property type="match status" value="1"/>
</dbReference>
<keyword evidence="2" id="KW-1185">Reference proteome</keyword>
<dbReference type="SUPFAM" id="SSF54534">
    <property type="entry name" value="FKBP-like"/>
    <property type="match status" value="2"/>
</dbReference>
<dbReference type="Gene3D" id="3.10.50.40">
    <property type="match status" value="2"/>
</dbReference>
<name>A0AAV0ZN21_VICFA</name>
<dbReference type="InterPro" id="IPR046357">
    <property type="entry name" value="PPIase_dom_sf"/>
</dbReference>
<reference evidence="1 2" key="1">
    <citation type="submission" date="2023-01" db="EMBL/GenBank/DDBJ databases">
        <authorList>
            <person name="Kreplak J."/>
        </authorList>
    </citation>
    <scope>NUCLEOTIDE SEQUENCE [LARGE SCALE GENOMIC DNA]</scope>
</reference>
<accession>A0AAV0ZN21</accession>
<organism evidence="1 2">
    <name type="scientific">Vicia faba</name>
    <name type="common">Broad bean</name>
    <name type="synonym">Faba vulgaris</name>
    <dbReference type="NCBI Taxonomy" id="3906"/>
    <lineage>
        <taxon>Eukaryota</taxon>
        <taxon>Viridiplantae</taxon>
        <taxon>Streptophyta</taxon>
        <taxon>Embryophyta</taxon>
        <taxon>Tracheophyta</taxon>
        <taxon>Spermatophyta</taxon>
        <taxon>Magnoliopsida</taxon>
        <taxon>eudicotyledons</taxon>
        <taxon>Gunneridae</taxon>
        <taxon>Pentapetalae</taxon>
        <taxon>rosids</taxon>
        <taxon>fabids</taxon>
        <taxon>Fabales</taxon>
        <taxon>Fabaceae</taxon>
        <taxon>Papilionoideae</taxon>
        <taxon>50 kb inversion clade</taxon>
        <taxon>NPAAA clade</taxon>
        <taxon>Hologalegina</taxon>
        <taxon>IRL clade</taxon>
        <taxon>Fabeae</taxon>
        <taxon>Vicia</taxon>
    </lineage>
</organism>
<sequence>MGEKLRGPDWSDLHYYQDCYLAQSVSIGEVYAGLDDGIDTMKKGEFEVELISWITVVDVCKDGGIIKKIIEKGKGNDQPSDLDEVLVKYQITPVDGTVVVETLEVGLEFYVNDGREAGSGFHSIPPDSMLHINIESVSLKPVLNVTGDSMVIKKILKEREGAFTANEGANVTVSYTAMLEDGIIFEKRGIGETHCDAVGELT</sequence>
<dbReference type="AlphaFoldDB" id="A0AAV0ZN21"/>
<dbReference type="InterPro" id="IPR050754">
    <property type="entry name" value="FKBP4/5/8-like"/>
</dbReference>
<evidence type="ECO:0000313" key="1">
    <source>
        <dbReference type="EMBL" id="CAI8599816.1"/>
    </source>
</evidence>
<gene>
    <name evidence="1" type="ORF">VFH_II192640</name>
</gene>
<protein>
    <recommendedName>
        <fullName evidence="3">Peptidylprolyl isomerase</fullName>
    </recommendedName>
</protein>
<dbReference type="PANTHER" id="PTHR46512:SF9">
    <property type="entry name" value="PEPTIDYLPROLYL ISOMERASE"/>
    <property type="match status" value="1"/>
</dbReference>
<proteinExistence type="predicted"/>
<evidence type="ECO:0000313" key="2">
    <source>
        <dbReference type="Proteomes" id="UP001157006"/>
    </source>
</evidence>
<dbReference type="EMBL" id="OX451737">
    <property type="protein sequence ID" value="CAI8599816.1"/>
    <property type="molecule type" value="Genomic_DNA"/>
</dbReference>
<evidence type="ECO:0008006" key="3">
    <source>
        <dbReference type="Google" id="ProtNLM"/>
    </source>
</evidence>
<dbReference type="Proteomes" id="UP001157006">
    <property type="component" value="Chromosome 2"/>
</dbReference>